<evidence type="ECO:0000256" key="3">
    <source>
        <dbReference type="ARBA" id="ARBA00009105"/>
    </source>
</evidence>
<gene>
    <name evidence="11" type="ORF">F442_01971</name>
</gene>
<dbReference type="GO" id="GO:0046354">
    <property type="term" value="P:mannan biosynthetic process"/>
    <property type="evidence" value="ECO:0007669"/>
    <property type="project" value="TreeGrafter"/>
</dbReference>
<dbReference type="OrthoDB" id="430354at2759"/>
<comment type="caution">
    <text evidence="11">The sequence shown here is derived from an EMBL/GenBank/DDBJ whole genome shotgun (WGS) entry which is preliminary data.</text>
</comment>
<evidence type="ECO:0000256" key="8">
    <source>
        <dbReference type="ARBA" id="ARBA00023034"/>
    </source>
</evidence>
<keyword evidence="9" id="KW-0472">Membrane</keyword>
<evidence type="ECO:0000256" key="6">
    <source>
        <dbReference type="ARBA" id="ARBA00022968"/>
    </source>
</evidence>
<evidence type="ECO:0000256" key="1">
    <source>
        <dbReference type="ARBA" id="ARBA00004394"/>
    </source>
</evidence>
<reference evidence="11 12" key="1">
    <citation type="submission" date="2013-11" db="EMBL/GenBank/DDBJ databases">
        <title>The Genome Sequence of Phytophthora parasitica P10297.</title>
        <authorList>
            <consortium name="The Broad Institute Genomics Platform"/>
            <person name="Russ C."/>
            <person name="Tyler B."/>
            <person name="Panabieres F."/>
            <person name="Shan W."/>
            <person name="Tripathy S."/>
            <person name="Grunwald N."/>
            <person name="Machado M."/>
            <person name="Johnson C.S."/>
            <person name="Walker B."/>
            <person name="Young S.K."/>
            <person name="Zeng Q."/>
            <person name="Gargeya S."/>
            <person name="Fitzgerald M."/>
            <person name="Haas B."/>
            <person name="Abouelleil A."/>
            <person name="Allen A.W."/>
            <person name="Alvarado L."/>
            <person name="Arachchi H.M."/>
            <person name="Berlin A.M."/>
            <person name="Chapman S.B."/>
            <person name="Gainer-Dewar J."/>
            <person name="Goldberg J."/>
            <person name="Griggs A."/>
            <person name="Gujja S."/>
            <person name="Hansen M."/>
            <person name="Howarth C."/>
            <person name="Imamovic A."/>
            <person name="Ireland A."/>
            <person name="Larimer J."/>
            <person name="McCowan C."/>
            <person name="Murphy C."/>
            <person name="Pearson M."/>
            <person name="Poon T.W."/>
            <person name="Priest M."/>
            <person name="Roberts A."/>
            <person name="Saif S."/>
            <person name="Shea T."/>
            <person name="Sisk P."/>
            <person name="Sykes S."/>
            <person name="Wortman J."/>
            <person name="Nusbaum C."/>
            <person name="Birren B."/>
        </authorList>
    </citation>
    <scope>NUCLEOTIDE SEQUENCE [LARGE SCALE GENOMIC DNA]</scope>
    <source>
        <strain evidence="11 12">P10297</strain>
    </source>
</reference>
<name>W3A1N4_PHYNI</name>
<evidence type="ECO:0000256" key="4">
    <source>
        <dbReference type="ARBA" id="ARBA00022679"/>
    </source>
</evidence>
<dbReference type="GO" id="GO:0000026">
    <property type="term" value="F:alpha-1,2-mannosyltransferase activity"/>
    <property type="evidence" value="ECO:0007669"/>
    <property type="project" value="TreeGrafter"/>
</dbReference>
<dbReference type="PANTHER" id="PTHR31646">
    <property type="entry name" value="ALPHA-1,2-MANNOSYLTRANSFERASE MNN2"/>
    <property type="match status" value="1"/>
</dbReference>
<proteinExistence type="inferred from homology"/>
<keyword evidence="4" id="KW-0808">Transferase</keyword>
<comment type="subcellular location">
    <subcellularLocation>
        <location evidence="10">Endomembrane system</location>
        <topology evidence="10">Single-pass membrane protein</topology>
    </subcellularLocation>
    <subcellularLocation>
        <location evidence="1">Golgi apparatus membrane</location>
    </subcellularLocation>
    <subcellularLocation>
        <location evidence="2">Membrane</location>
        <topology evidence="2">Single-pass type II membrane protein</topology>
    </subcellularLocation>
</comment>
<dbReference type="InterPro" id="IPR022751">
    <property type="entry name" value="Alpha_mannosyltransferase"/>
</dbReference>
<evidence type="ECO:0000256" key="7">
    <source>
        <dbReference type="ARBA" id="ARBA00022989"/>
    </source>
</evidence>
<dbReference type="InterPro" id="IPR029044">
    <property type="entry name" value="Nucleotide-diphossugar_trans"/>
</dbReference>
<dbReference type="Pfam" id="PF11051">
    <property type="entry name" value="Mannosyl_trans3"/>
    <property type="match status" value="1"/>
</dbReference>
<evidence type="ECO:0008006" key="13">
    <source>
        <dbReference type="Google" id="ProtNLM"/>
    </source>
</evidence>
<dbReference type="SUPFAM" id="SSF53448">
    <property type="entry name" value="Nucleotide-diphospho-sugar transferases"/>
    <property type="match status" value="1"/>
</dbReference>
<keyword evidence="5" id="KW-0812">Transmembrane</keyword>
<evidence type="ECO:0000256" key="10">
    <source>
        <dbReference type="ARBA" id="ARBA00037847"/>
    </source>
</evidence>
<evidence type="ECO:0000256" key="5">
    <source>
        <dbReference type="ARBA" id="ARBA00022692"/>
    </source>
</evidence>
<sequence>MAERFFRSHVVIDTSANQSFRNAGINASTKLTVTHKQFSQRKIIDLPSSKTKKRRFKCLGWRATKGCSPDGLRNSQGDLGCSISIPKKTSGYCEVEDIDTRERFRVMKRSCANTKGGAVFRCSDAPGFANFRVEAQLVIAQTKKPRFALPNLRADLQTPSRGIVMVVYPALVASAYSTILLLRDVLGCELPIEIWFSPDEMRKTPGSLKPLQTLNENTTTGNLTLREINTNGRPIRFEAKIYAIYHSNFEQVLFLDADNAPVRDPTSLFETPEFVKMGAIFWPDYWHPQNTMFYINSESLVWQLLDMPFVDMFEQESGQILIDRRRHAAPLHLVSFYAFHRPNYFQLQRLAWGDKDLFRFAWLKLEVPFFMIQTPPSIAGTVIGWSFCGMTMVQHDTKGEVLFLHRNQRKLMGKLHPKLSEALDKKLSLVGIEALLDDGYPDPEIWTHLLSFRNTSARSEYIVKGENLPGFPKWQRCYGRGDLDRNPHFYAQKISDLSFGEIEKHLRRYALEAVKLQQHK</sequence>
<evidence type="ECO:0000256" key="2">
    <source>
        <dbReference type="ARBA" id="ARBA00004606"/>
    </source>
</evidence>
<comment type="similarity">
    <text evidence="3">Belongs to the MNN1/MNT family.</text>
</comment>
<keyword evidence="8" id="KW-0333">Golgi apparatus</keyword>
<dbReference type="GO" id="GO:0000139">
    <property type="term" value="C:Golgi membrane"/>
    <property type="evidence" value="ECO:0007669"/>
    <property type="project" value="UniProtKB-SubCell"/>
</dbReference>
<keyword evidence="7" id="KW-1133">Transmembrane helix</keyword>
<dbReference type="PANTHER" id="PTHR31646:SF1">
    <property type="entry name" value="ALPHA-1,2-MANNOSYLTRANSFERASE MNN2"/>
    <property type="match status" value="1"/>
</dbReference>
<evidence type="ECO:0000313" key="11">
    <source>
        <dbReference type="EMBL" id="ETP53096.1"/>
    </source>
</evidence>
<evidence type="ECO:0000256" key="9">
    <source>
        <dbReference type="ARBA" id="ARBA00023136"/>
    </source>
</evidence>
<dbReference type="EMBL" id="ANIY01000389">
    <property type="protein sequence ID" value="ETP53096.1"/>
    <property type="molecule type" value="Genomic_DNA"/>
</dbReference>
<accession>W3A1N4</accession>
<dbReference type="Gene3D" id="3.90.550.10">
    <property type="entry name" value="Spore Coat Polysaccharide Biosynthesis Protein SpsA, Chain A"/>
    <property type="match status" value="1"/>
</dbReference>
<dbReference type="Proteomes" id="UP000018948">
    <property type="component" value="Unassembled WGS sequence"/>
</dbReference>
<keyword evidence="6" id="KW-0735">Signal-anchor</keyword>
<dbReference type="AlphaFoldDB" id="W3A1N4"/>
<organism evidence="11 12">
    <name type="scientific">Phytophthora nicotianae P10297</name>
    <dbReference type="NCBI Taxonomy" id="1317064"/>
    <lineage>
        <taxon>Eukaryota</taxon>
        <taxon>Sar</taxon>
        <taxon>Stramenopiles</taxon>
        <taxon>Oomycota</taxon>
        <taxon>Peronosporomycetes</taxon>
        <taxon>Peronosporales</taxon>
        <taxon>Peronosporaceae</taxon>
        <taxon>Phytophthora</taxon>
    </lineage>
</organism>
<evidence type="ECO:0000313" key="12">
    <source>
        <dbReference type="Proteomes" id="UP000018948"/>
    </source>
</evidence>
<protein>
    <recommendedName>
        <fullName evidence="13">Nucleotide-diphospho-sugar transferase domain-containing protein</fullName>
    </recommendedName>
</protein>